<protein>
    <submittedName>
        <fullName evidence="1 2">Uncharacterized protein</fullName>
    </submittedName>
</protein>
<dbReference type="AlphaFoldDB" id="A0A2K1IWU4"/>
<reference evidence="2" key="3">
    <citation type="submission" date="2020-12" db="UniProtKB">
        <authorList>
            <consortium name="EnsemblPlants"/>
        </authorList>
    </citation>
    <scope>IDENTIFICATION</scope>
</reference>
<name>A0A2K1IWU4_PHYPA</name>
<evidence type="ECO:0000313" key="3">
    <source>
        <dbReference type="Proteomes" id="UP000006727"/>
    </source>
</evidence>
<gene>
    <name evidence="1" type="ORF">PHYPA_023554</name>
</gene>
<accession>A0A2K1IWU4</accession>
<dbReference type="Proteomes" id="UP000006727">
    <property type="component" value="Chromosome 19"/>
</dbReference>
<dbReference type="Gramene" id="Pp3c19_1719V3.1">
    <property type="protein sequence ID" value="PAC:32939113.CDS.1"/>
    <property type="gene ID" value="Pp3c19_1719"/>
</dbReference>
<sequence>MAHQQCFGKFMTLILAKNHKLCSAKERSDLIIMLYKNVLLQSAKGLKFQKFMFFEQNYCMYKYIYPHTFLSLHAFSLFQCSFTWKPLLKL</sequence>
<keyword evidence="3" id="KW-1185">Reference proteome</keyword>
<dbReference type="InParanoid" id="A0A2K1IWU4"/>
<reference evidence="1 3" key="1">
    <citation type="journal article" date="2008" name="Science">
        <title>The Physcomitrella genome reveals evolutionary insights into the conquest of land by plants.</title>
        <authorList>
            <person name="Rensing S."/>
            <person name="Lang D."/>
            <person name="Zimmer A."/>
            <person name="Terry A."/>
            <person name="Salamov A."/>
            <person name="Shapiro H."/>
            <person name="Nishiyama T."/>
            <person name="Perroud P.-F."/>
            <person name="Lindquist E."/>
            <person name="Kamisugi Y."/>
            <person name="Tanahashi T."/>
            <person name="Sakakibara K."/>
            <person name="Fujita T."/>
            <person name="Oishi K."/>
            <person name="Shin-I T."/>
            <person name="Kuroki Y."/>
            <person name="Toyoda A."/>
            <person name="Suzuki Y."/>
            <person name="Hashimoto A."/>
            <person name="Yamaguchi K."/>
            <person name="Sugano A."/>
            <person name="Kohara Y."/>
            <person name="Fujiyama A."/>
            <person name="Anterola A."/>
            <person name="Aoki S."/>
            <person name="Ashton N."/>
            <person name="Barbazuk W.B."/>
            <person name="Barker E."/>
            <person name="Bennetzen J."/>
            <person name="Bezanilla M."/>
            <person name="Blankenship R."/>
            <person name="Cho S.H."/>
            <person name="Dutcher S."/>
            <person name="Estelle M."/>
            <person name="Fawcett J.A."/>
            <person name="Gundlach H."/>
            <person name="Hanada K."/>
            <person name="Heyl A."/>
            <person name="Hicks K.A."/>
            <person name="Hugh J."/>
            <person name="Lohr M."/>
            <person name="Mayer K."/>
            <person name="Melkozernov A."/>
            <person name="Murata T."/>
            <person name="Nelson D."/>
            <person name="Pils B."/>
            <person name="Prigge M."/>
            <person name="Reiss B."/>
            <person name="Renner T."/>
            <person name="Rombauts S."/>
            <person name="Rushton P."/>
            <person name="Sanderfoot A."/>
            <person name="Schween G."/>
            <person name="Shiu S.-H."/>
            <person name="Stueber K."/>
            <person name="Theodoulou F.L."/>
            <person name="Tu H."/>
            <person name="Van de Peer Y."/>
            <person name="Verrier P.J."/>
            <person name="Waters E."/>
            <person name="Wood A."/>
            <person name="Yang L."/>
            <person name="Cove D."/>
            <person name="Cuming A."/>
            <person name="Hasebe M."/>
            <person name="Lucas S."/>
            <person name="Mishler D.B."/>
            <person name="Reski R."/>
            <person name="Grigoriev I."/>
            <person name="Quatrano R.S."/>
            <person name="Boore J.L."/>
        </authorList>
    </citation>
    <scope>NUCLEOTIDE SEQUENCE [LARGE SCALE GENOMIC DNA]</scope>
    <source>
        <strain evidence="2 3">cv. Gransden 2004</strain>
    </source>
</reference>
<dbReference type="EnsemblPlants" id="Pp3c19_1719V3.1">
    <property type="protein sequence ID" value="PAC:32939113.CDS.1"/>
    <property type="gene ID" value="Pp3c19_1719"/>
</dbReference>
<proteinExistence type="predicted"/>
<reference evidence="1 3" key="2">
    <citation type="journal article" date="2018" name="Plant J.">
        <title>The Physcomitrella patens chromosome-scale assembly reveals moss genome structure and evolution.</title>
        <authorList>
            <person name="Lang D."/>
            <person name="Ullrich K.K."/>
            <person name="Murat F."/>
            <person name="Fuchs J."/>
            <person name="Jenkins J."/>
            <person name="Haas F.B."/>
            <person name="Piednoel M."/>
            <person name="Gundlach H."/>
            <person name="Van Bel M."/>
            <person name="Meyberg R."/>
            <person name="Vives C."/>
            <person name="Morata J."/>
            <person name="Symeonidi A."/>
            <person name="Hiss M."/>
            <person name="Muchero W."/>
            <person name="Kamisugi Y."/>
            <person name="Saleh O."/>
            <person name="Blanc G."/>
            <person name="Decker E.L."/>
            <person name="van Gessel N."/>
            <person name="Grimwood J."/>
            <person name="Hayes R.D."/>
            <person name="Graham S.W."/>
            <person name="Gunter L.E."/>
            <person name="McDaniel S.F."/>
            <person name="Hoernstein S.N.W."/>
            <person name="Larsson A."/>
            <person name="Li F.W."/>
            <person name="Perroud P.F."/>
            <person name="Phillips J."/>
            <person name="Ranjan P."/>
            <person name="Rokshar D.S."/>
            <person name="Rothfels C.J."/>
            <person name="Schneider L."/>
            <person name="Shu S."/>
            <person name="Stevenson D.W."/>
            <person name="Thummler F."/>
            <person name="Tillich M."/>
            <person name="Villarreal Aguilar J.C."/>
            <person name="Widiez T."/>
            <person name="Wong G.K."/>
            <person name="Wymore A."/>
            <person name="Zhang Y."/>
            <person name="Zimmer A.D."/>
            <person name="Quatrano R.S."/>
            <person name="Mayer K.F.X."/>
            <person name="Goodstein D."/>
            <person name="Casacuberta J.M."/>
            <person name="Vandepoele K."/>
            <person name="Reski R."/>
            <person name="Cuming A.C."/>
            <person name="Tuskan G.A."/>
            <person name="Maumus F."/>
            <person name="Salse J."/>
            <person name="Schmutz J."/>
            <person name="Rensing S.A."/>
        </authorList>
    </citation>
    <scope>NUCLEOTIDE SEQUENCE [LARGE SCALE GENOMIC DNA]</scope>
    <source>
        <strain evidence="2 3">cv. Gransden 2004</strain>
    </source>
</reference>
<evidence type="ECO:0000313" key="1">
    <source>
        <dbReference type="EMBL" id="PNR33738.1"/>
    </source>
</evidence>
<dbReference type="EMBL" id="ABEU02000019">
    <property type="protein sequence ID" value="PNR33738.1"/>
    <property type="molecule type" value="Genomic_DNA"/>
</dbReference>
<evidence type="ECO:0000313" key="2">
    <source>
        <dbReference type="EnsemblPlants" id="PAC:32939113.CDS.1"/>
    </source>
</evidence>
<organism evidence="1">
    <name type="scientific">Physcomitrium patens</name>
    <name type="common">Spreading-leaved earth moss</name>
    <name type="synonym">Physcomitrella patens</name>
    <dbReference type="NCBI Taxonomy" id="3218"/>
    <lineage>
        <taxon>Eukaryota</taxon>
        <taxon>Viridiplantae</taxon>
        <taxon>Streptophyta</taxon>
        <taxon>Embryophyta</taxon>
        <taxon>Bryophyta</taxon>
        <taxon>Bryophytina</taxon>
        <taxon>Bryopsida</taxon>
        <taxon>Funariidae</taxon>
        <taxon>Funariales</taxon>
        <taxon>Funariaceae</taxon>
        <taxon>Physcomitrium</taxon>
    </lineage>
</organism>